<evidence type="ECO:0000313" key="1">
    <source>
        <dbReference type="EMBL" id="OIP39140.1"/>
    </source>
</evidence>
<sequence length="317" mass="35488">MPLIKFLILLTVLIISTDSLAKGLTVFPQNLLLPLNSSATLTASFDDKPVVVVWRETNVFGDMGSLSTTTGSYTTLITTNLPAFGTITAEYGTWTKQVQVAVGLIDIFKRVNEQADNINSFMATCTLSLHIPALSINQTQTAKLLFKQPDKLSISLYDSNNKRLQTQIFSGKYMTLIDEVGKRYKKDVTAFLQAEELPMGMFQFDMIGFLEKNTVCFNPKNTNVPLYGIDAVAKQGNDYYDRILFVIDYDKGLVKQRTVYKDNAIVSEIRITDYENVDNHWLAKKTISKTTTLGYEVVNEVSFDEVGVNKEVGDGEF</sequence>
<name>A0A1J5DSU3_9BACT</name>
<proteinExistence type="predicted"/>
<dbReference type="Gene3D" id="2.50.20.10">
    <property type="entry name" value="Lipoprotein localisation LolA/LolB/LppX"/>
    <property type="match status" value="1"/>
</dbReference>
<reference evidence="1 2" key="1">
    <citation type="journal article" date="2016" name="Environ. Microbiol.">
        <title>Genomic resolution of a cold subsurface aquifer community provides metabolic insights for novel microbes adapted to high CO concentrations.</title>
        <authorList>
            <person name="Probst A.J."/>
            <person name="Castelle C.J."/>
            <person name="Singh A."/>
            <person name="Brown C.T."/>
            <person name="Anantharaman K."/>
            <person name="Sharon I."/>
            <person name="Hug L.A."/>
            <person name="Burstein D."/>
            <person name="Emerson J.B."/>
            <person name="Thomas B.C."/>
            <person name="Banfield J.F."/>
        </authorList>
    </citation>
    <scope>NUCLEOTIDE SEQUENCE [LARGE SCALE GENOMIC DNA]</scope>
    <source>
        <strain evidence="1">CG2_30_40_21</strain>
    </source>
</reference>
<dbReference type="STRING" id="1817895.AUJ95_05890"/>
<protein>
    <submittedName>
        <fullName evidence="1">Uncharacterized protein</fullName>
    </submittedName>
</protein>
<accession>A0A1J5DSU3</accession>
<comment type="caution">
    <text evidence="1">The sequence shown here is derived from an EMBL/GenBank/DDBJ whole genome shotgun (WGS) entry which is preliminary data.</text>
</comment>
<dbReference type="Proteomes" id="UP000183085">
    <property type="component" value="Unassembled WGS sequence"/>
</dbReference>
<gene>
    <name evidence="1" type="ORF">AUJ95_05890</name>
</gene>
<evidence type="ECO:0000313" key="2">
    <source>
        <dbReference type="Proteomes" id="UP000183085"/>
    </source>
</evidence>
<dbReference type="AlphaFoldDB" id="A0A1J5DSU3"/>
<organism evidence="1 2">
    <name type="scientific">Candidatus Desantisbacteria bacterium CG2_30_40_21</name>
    <dbReference type="NCBI Taxonomy" id="1817895"/>
    <lineage>
        <taxon>Bacteria</taxon>
        <taxon>Candidatus Desantisiibacteriota</taxon>
    </lineage>
</organism>
<dbReference type="EMBL" id="MNYI01000159">
    <property type="protein sequence ID" value="OIP39140.1"/>
    <property type="molecule type" value="Genomic_DNA"/>
</dbReference>